<keyword evidence="2" id="KW-0547">Nucleotide-binding</keyword>
<dbReference type="InterPro" id="IPR004101">
    <property type="entry name" value="Mur_ligase_C"/>
</dbReference>
<protein>
    <submittedName>
        <fullName evidence="5">UDP-N-acetylmuramyl pentapeptide synthase</fullName>
    </submittedName>
</protein>
<dbReference type="InterPro" id="IPR036565">
    <property type="entry name" value="Mur-like_cat_sf"/>
</dbReference>
<dbReference type="InterPro" id="IPR013221">
    <property type="entry name" value="Mur_ligase_cen"/>
</dbReference>
<dbReference type="InterPro" id="IPR019079">
    <property type="entry name" value="Capsule_synth_CapA"/>
</dbReference>
<dbReference type="GO" id="GO:0005524">
    <property type="term" value="F:ATP binding"/>
    <property type="evidence" value="ECO:0007669"/>
    <property type="project" value="UniProtKB-KW"/>
</dbReference>
<dbReference type="InterPro" id="IPR029052">
    <property type="entry name" value="Metallo-depent_PP-like"/>
</dbReference>
<dbReference type="Gene3D" id="3.90.190.20">
    <property type="entry name" value="Mur ligase, C-terminal domain"/>
    <property type="match status" value="1"/>
</dbReference>
<dbReference type="AlphaFoldDB" id="A0AAE4C066"/>
<comment type="caution">
    <text evidence="5">The sequence shown here is derived from an EMBL/GenBank/DDBJ whole genome shotgun (WGS) entry which is preliminary data.</text>
</comment>
<dbReference type="SUPFAM" id="SSF56300">
    <property type="entry name" value="Metallo-dependent phosphatases"/>
    <property type="match status" value="1"/>
</dbReference>
<evidence type="ECO:0000256" key="3">
    <source>
        <dbReference type="ARBA" id="ARBA00022840"/>
    </source>
</evidence>
<evidence type="ECO:0000259" key="4">
    <source>
        <dbReference type="SMART" id="SM00854"/>
    </source>
</evidence>
<dbReference type="SUPFAM" id="SSF53623">
    <property type="entry name" value="MurD-like peptide ligases, catalytic domain"/>
    <property type="match status" value="1"/>
</dbReference>
<sequence>MNHFLTAHPASAPLATGSVAAVPDFFARTPVSPRKGPVVLWGGDVNLGRRQHYIAARLGMSRALASVRAISQADLSIVNLECVVATGGHRAVAKGEGGPYYFRARPAMLEVLTAAGVRMVSTANNHSGDYGPQAVLEQLQWLERTGIAQCGSGRSADEALRPALASAGPFTVAVFSVDSTQPRFAAGPTSPGCAHLPLAEPEAWRAMLGPRIAEAREQADVVLVAVHWGDNRRDEPAAAQVALGKTLIEIGADAVLGASAHRLQGIGTHQGRPIIFDAGDLLFDAKRNDGGVGGVFELEIGAGGVERVVFVPVKVGFGQSAELAGEARSAAAERYARLCDAMGTSLLLREDGTASLELAPPARPARAKRSLPPPAGYDLRAIRAPQPMPDDASVQEVPTEARLTQPLQLGPLRLLGLSVESRTPLTKRQSLWLRSYWCCDAPVEHDLRLDLRAVPMGPHKREHWGLGMDHDPCDWLWPTSRWQPGQIYVDLCPLRPPPLSELFNGRLQLQAALVQGLERMYVHDLDHFIDVAIPGRPDAAPPAHLPPAEISAPQVYRTAFDEALLRSVPGQTWDAAQLAGITGGRWLVEPPRGWFVRSVVSGANHVALRQQPVLFVANTTAQRMRHEQHTNPPARSQDRHLLLPGLQERIAGAIVSRPVPGLSPDLPLLLVDDPIRAVMELGFAARARYRGEVVTVTGTVGKSSTLGMLVQALGGPERVLGSIDNYNSRVGAPTTLASLAPDHEAAVVEVAQSALWMNRGPVTRQVRPTIALITAIAHSQTQRLVRSTEDVVKWKTRVFDGLEGAAVAVFGDHLPHLEKVRAQARRHASRSIVYGRGVDCEVRLTDVEASPDGSWATIRIGAGIFRFYVPIPGEGMVSNALAVASVLHAMGRDVEAGMARLGAMASSQGRLQWHSLAWDGRRADVLDDSWNAEVASMVHAFGVLALKRNSRKWAALGRIVHLGDMAAELHRSLAKPLLQNGVELVLTHGEEMLHMRDELPPERLGPHFETADAMARWLHAHLQDGDALLIKGSRRDSDFGEVFPRLQALCQTTPR</sequence>
<keyword evidence="3" id="KW-0067">ATP-binding</keyword>
<keyword evidence="1" id="KW-0436">Ligase</keyword>
<dbReference type="CDD" id="cd07381">
    <property type="entry name" value="MPP_CapA"/>
    <property type="match status" value="1"/>
</dbReference>
<dbReference type="InterPro" id="IPR051046">
    <property type="entry name" value="MurCDEF_CellWall_CoF430Synth"/>
</dbReference>
<accession>A0AAE4C066</accession>
<evidence type="ECO:0000256" key="1">
    <source>
        <dbReference type="ARBA" id="ARBA00022598"/>
    </source>
</evidence>
<dbReference type="SUPFAM" id="SSF53244">
    <property type="entry name" value="MurD-like peptide ligases, peptide-binding domain"/>
    <property type="match status" value="1"/>
</dbReference>
<dbReference type="Proteomes" id="UP001184828">
    <property type="component" value="Unassembled WGS sequence"/>
</dbReference>
<dbReference type="Pfam" id="PF09587">
    <property type="entry name" value="PGA_cap"/>
    <property type="match status" value="1"/>
</dbReference>
<gene>
    <name evidence="5" type="ORF">J2738_005016</name>
</gene>
<evidence type="ECO:0000313" key="6">
    <source>
        <dbReference type="Proteomes" id="UP001184828"/>
    </source>
</evidence>
<dbReference type="RefSeq" id="WP_209537157.1">
    <property type="nucleotide sequence ID" value="NZ_JAVDQZ010000008.1"/>
</dbReference>
<organism evidence="5 6">
    <name type="scientific">Variovorax paradoxus</name>
    <dbReference type="NCBI Taxonomy" id="34073"/>
    <lineage>
        <taxon>Bacteria</taxon>
        <taxon>Pseudomonadati</taxon>
        <taxon>Pseudomonadota</taxon>
        <taxon>Betaproteobacteria</taxon>
        <taxon>Burkholderiales</taxon>
        <taxon>Comamonadaceae</taxon>
        <taxon>Variovorax</taxon>
    </lineage>
</organism>
<dbReference type="Pfam" id="PF02875">
    <property type="entry name" value="Mur_ligase_C"/>
    <property type="match status" value="1"/>
</dbReference>
<dbReference type="Pfam" id="PF08245">
    <property type="entry name" value="Mur_ligase_M"/>
    <property type="match status" value="1"/>
</dbReference>
<evidence type="ECO:0000313" key="5">
    <source>
        <dbReference type="EMBL" id="MDR6428852.1"/>
    </source>
</evidence>
<dbReference type="SMART" id="SM00854">
    <property type="entry name" value="PGA_cap"/>
    <property type="match status" value="1"/>
</dbReference>
<dbReference type="Gene3D" id="3.60.21.10">
    <property type="match status" value="1"/>
</dbReference>
<dbReference type="Gene3D" id="3.40.1190.10">
    <property type="entry name" value="Mur-like, catalytic domain"/>
    <property type="match status" value="1"/>
</dbReference>
<dbReference type="InterPro" id="IPR036615">
    <property type="entry name" value="Mur_ligase_C_dom_sf"/>
</dbReference>
<reference evidence="5" key="1">
    <citation type="submission" date="2023-07" db="EMBL/GenBank/DDBJ databases">
        <title>Sorghum-associated microbial communities from plants grown in Nebraska, USA.</title>
        <authorList>
            <person name="Schachtman D."/>
        </authorList>
    </citation>
    <scope>NUCLEOTIDE SEQUENCE</scope>
    <source>
        <strain evidence="5">DS2114</strain>
    </source>
</reference>
<proteinExistence type="predicted"/>
<evidence type="ECO:0000256" key="2">
    <source>
        <dbReference type="ARBA" id="ARBA00022741"/>
    </source>
</evidence>
<name>A0AAE4C066_VARPD</name>
<feature type="domain" description="Capsule synthesis protein CapA" evidence="4">
    <location>
        <begin position="38"/>
        <end position="285"/>
    </location>
</feature>
<dbReference type="PANTHER" id="PTHR43024:SF1">
    <property type="entry name" value="UDP-N-ACETYLMURAMOYL-TRIPEPTIDE--D-ALANYL-D-ALANINE LIGASE"/>
    <property type="match status" value="1"/>
</dbReference>
<dbReference type="EMBL" id="JAVDQZ010000008">
    <property type="protein sequence ID" value="MDR6428852.1"/>
    <property type="molecule type" value="Genomic_DNA"/>
</dbReference>
<dbReference type="PANTHER" id="PTHR43024">
    <property type="entry name" value="UDP-N-ACETYLMURAMOYL-TRIPEPTIDE--D-ALANYL-D-ALANINE LIGASE"/>
    <property type="match status" value="1"/>
</dbReference>
<dbReference type="GO" id="GO:0016881">
    <property type="term" value="F:acid-amino acid ligase activity"/>
    <property type="evidence" value="ECO:0007669"/>
    <property type="project" value="InterPro"/>
</dbReference>